<gene>
    <name evidence="1" type="ORF">EVS81_03485</name>
</gene>
<dbReference type="EMBL" id="CP035806">
    <property type="protein sequence ID" value="QBE48005.1"/>
    <property type="molecule type" value="Genomic_DNA"/>
</dbReference>
<dbReference type="AlphaFoldDB" id="A0A4P6KCD9"/>
<dbReference type="OrthoDB" id="8687362at2"/>
<dbReference type="RefSeq" id="WP_130109154.1">
    <property type="nucleotide sequence ID" value="NZ_CP035806.1"/>
</dbReference>
<sequence length="236" mass="26380">MSTPETVQSAVDRLSEWFMQHFERLDALADELISTLRFNDAGHLEISDSTRRRLKSAAVRFLADDETIDGCGLIFAHSALGTENGHLEWWVREDESRFARYSFGVVPGADRYYDYEHHEWFIRSFHEGTPALVGPYIDYLGVEAYVLTLTVPAEIGGSRVGAVGNDIQVSDLEAVLLPVLLEHRSPMALIGRHGNVIFGNSSRFLPGDFVPDSLPGFRRARIAPEQAGVQLLYAED</sequence>
<dbReference type="Proteomes" id="UP000289260">
    <property type="component" value="Chromosome"/>
</dbReference>
<name>A0A4P6KCD9_9MICO</name>
<evidence type="ECO:0000313" key="1">
    <source>
        <dbReference type="EMBL" id="QBE48005.1"/>
    </source>
</evidence>
<dbReference type="CDD" id="cd12913">
    <property type="entry name" value="PDC1_MCP_like"/>
    <property type="match status" value="1"/>
</dbReference>
<dbReference type="Gene3D" id="3.30.450.20">
    <property type="entry name" value="PAS domain"/>
    <property type="match status" value="1"/>
</dbReference>
<dbReference type="KEGG" id="ltr:EVS81_03485"/>
<evidence type="ECO:0000313" key="2">
    <source>
        <dbReference type="Proteomes" id="UP000289260"/>
    </source>
</evidence>
<reference evidence="1 2" key="1">
    <citation type="submission" date="2019-02" db="EMBL/GenBank/DDBJ databases">
        <authorList>
            <person name="Sun L."/>
            <person name="Pan D."/>
            <person name="Wu X."/>
        </authorList>
    </citation>
    <scope>NUCLEOTIDE SEQUENCE [LARGE SCALE GENOMIC DNA]</scope>
    <source>
        <strain evidence="1 2">JW-1</strain>
    </source>
</reference>
<accession>A0A4P6KCD9</accession>
<proteinExistence type="predicted"/>
<protein>
    <recommendedName>
        <fullName evidence="3">Cache domain-containing protein</fullName>
    </recommendedName>
</protein>
<evidence type="ECO:0008006" key="3">
    <source>
        <dbReference type="Google" id="ProtNLM"/>
    </source>
</evidence>
<keyword evidence="2" id="KW-1185">Reference proteome</keyword>
<organism evidence="1 2">
    <name type="scientific">Leucobacter triazinivorans</name>
    <dbReference type="NCBI Taxonomy" id="1784719"/>
    <lineage>
        <taxon>Bacteria</taxon>
        <taxon>Bacillati</taxon>
        <taxon>Actinomycetota</taxon>
        <taxon>Actinomycetes</taxon>
        <taxon>Micrococcales</taxon>
        <taxon>Microbacteriaceae</taxon>
        <taxon>Leucobacter</taxon>
    </lineage>
</organism>